<evidence type="ECO:0000313" key="2">
    <source>
        <dbReference type="Proteomes" id="UP001055879"/>
    </source>
</evidence>
<dbReference type="EMBL" id="CM042058">
    <property type="protein sequence ID" value="KAI3684175.1"/>
    <property type="molecule type" value="Genomic_DNA"/>
</dbReference>
<name>A0ACB8YJI4_ARCLA</name>
<comment type="caution">
    <text evidence="1">The sequence shown here is derived from an EMBL/GenBank/DDBJ whole genome shotgun (WGS) entry which is preliminary data.</text>
</comment>
<organism evidence="1 2">
    <name type="scientific">Arctium lappa</name>
    <name type="common">Greater burdock</name>
    <name type="synonym">Lappa major</name>
    <dbReference type="NCBI Taxonomy" id="4217"/>
    <lineage>
        <taxon>Eukaryota</taxon>
        <taxon>Viridiplantae</taxon>
        <taxon>Streptophyta</taxon>
        <taxon>Embryophyta</taxon>
        <taxon>Tracheophyta</taxon>
        <taxon>Spermatophyta</taxon>
        <taxon>Magnoliopsida</taxon>
        <taxon>eudicotyledons</taxon>
        <taxon>Gunneridae</taxon>
        <taxon>Pentapetalae</taxon>
        <taxon>asterids</taxon>
        <taxon>campanulids</taxon>
        <taxon>Asterales</taxon>
        <taxon>Asteraceae</taxon>
        <taxon>Carduoideae</taxon>
        <taxon>Cardueae</taxon>
        <taxon>Arctiinae</taxon>
        <taxon>Arctium</taxon>
    </lineage>
</organism>
<keyword evidence="2" id="KW-1185">Reference proteome</keyword>
<reference evidence="1 2" key="2">
    <citation type="journal article" date="2022" name="Mol. Ecol. Resour.">
        <title>The genomes of chicory, endive, great burdock and yacon provide insights into Asteraceae paleo-polyploidization history and plant inulin production.</title>
        <authorList>
            <person name="Fan W."/>
            <person name="Wang S."/>
            <person name="Wang H."/>
            <person name="Wang A."/>
            <person name="Jiang F."/>
            <person name="Liu H."/>
            <person name="Zhao H."/>
            <person name="Xu D."/>
            <person name="Zhang Y."/>
        </authorList>
    </citation>
    <scope>NUCLEOTIDE SEQUENCE [LARGE SCALE GENOMIC DNA]</scope>
    <source>
        <strain evidence="2">cv. Niubang</strain>
    </source>
</reference>
<proteinExistence type="predicted"/>
<dbReference type="Proteomes" id="UP001055879">
    <property type="component" value="Linkage Group LG12"/>
</dbReference>
<reference evidence="2" key="1">
    <citation type="journal article" date="2022" name="Mol. Ecol. Resour.">
        <title>The genomes of chicory, endive, great burdock and yacon provide insights into Asteraceae palaeo-polyploidization history and plant inulin production.</title>
        <authorList>
            <person name="Fan W."/>
            <person name="Wang S."/>
            <person name="Wang H."/>
            <person name="Wang A."/>
            <person name="Jiang F."/>
            <person name="Liu H."/>
            <person name="Zhao H."/>
            <person name="Xu D."/>
            <person name="Zhang Y."/>
        </authorList>
    </citation>
    <scope>NUCLEOTIDE SEQUENCE [LARGE SCALE GENOMIC DNA]</scope>
    <source>
        <strain evidence="2">cv. Niubang</strain>
    </source>
</reference>
<evidence type="ECO:0000313" key="1">
    <source>
        <dbReference type="EMBL" id="KAI3684175.1"/>
    </source>
</evidence>
<protein>
    <submittedName>
        <fullName evidence="1">Uncharacterized protein</fullName>
    </submittedName>
</protein>
<gene>
    <name evidence="1" type="ORF">L6452_33395</name>
</gene>
<accession>A0ACB8YJI4</accession>
<sequence>MTKCGGVEGPESRTTSDEDLFSFNDLCIHCSHHDTLVGRCDCIHIPSLSVSPKFAYVANRRLLQGERKIYTFVGENFDRDVIPKNLQGAENMNVKPTVALRAILVGGIAAFAKVAGAAKAAGGVKLGAAAVAVTAAAGATMSGSKQDAANQSSK</sequence>